<dbReference type="InterPro" id="IPR013783">
    <property type="entry name" value="Ig-like_fold"/>
</dbReference>
<keyword evidence="2" id="KW-0732">Signal</keyword>
<dbReference type="SMART" id="SM00409">
    <property type="entry name" value="IG"/>
    <property type="match status" value="2"/>
</dbReference>
<keyword evidence="1" id="KW-1133">Transmembrane helix</keyword>
<keyword evidence="1" id="KW-0812">Transmembrane</keyword>
<dbReference type="EMBL" id="NNAY01003411">
    <property type="protein sequence ID" value="OXU19455.1"/>
    <property type="molecule type" value="Genomic_DNA"/>
</dbReference>
<keyword evidence="1" id="KW-0472">Membrane</keyword>
<gene>
    <name evidence="4" type="ORF">TSAR_013451</name>
</gene>
<reference evidence="4 5" key="1">
    <citation type="journal article" date="2017" name="Curr. Biol.">
        <title>The Evolution of Venom by Co-option of Single-Copy Genes.</title>
        <authorList>
            <person name="Martinson E.O."/>
            <person name="Mrinalini"/>
            <person name="Kelkar Y.D."/>
            <person name="Chang C.H."/>
            <person name="Werren J.H."/>
        </authorList>
    </citation>
    <scope>NUCLEOTIDE SEQUENCE [LARGE SCALE GENOMIC DNA]</scope>
    <source>
        <strain evidence="4 5">Alberta</strain>
        <tissue evidence="4">Whole body</tissue>
    </source>
</reference>
<dbReference type="STRING" id="543379.A0A232EM67"/>
<dbReference type="PROSITE" id="PS50835">
    <property type="entry name" value="IG_LIKE"/>
    <property type="match status" value="1"/>
</dbReference>
<feature type="domain" description="Ig-like" evidence="3">
    <location>
        <begin position="24"/>
        <end position="105"/>
    </location>
</feature>
<name>A0A232EM67_9HYME</name>
<sequence>MNSRLLVAGLALLLCVGQARKSGPVLPLTESQIFRVELGGSVRMPCQFSNVDPDVAISWKRDDELLFLEETKFAGDPENRFSRLADNSLEISNANEADGRAKFVCSYLEEERGPNNPTIVHRIEIASAGSDDEGFILVTPSAMNEVEQGANLTLGCEGHRIKLDEETRHSIALRVSNATRHVAGDYQCLVEIGAARPLIKHLKLRVRRDPSQPVFRSGAAVDDSIELQWSVISYKPIVQAEVARLLGCSSRAKPPAKPCPLSRRFDLSSQVVYRKQAESAENWIAAKDVKVVSSLGKEHVLQGRIQGIAPGLYEARARARNDEEHADESQGLAWGPFSDLKKFNGEYKADADAASVRGSAAKPSVSSMTLLLLLLLLLVTSPLALRSRL</sequence>
<organism evidence="4 5">
    <name type="scientific">Trichomalopsis sarcophagae</name>
    <dbReference type="NCBI Taxonomy" id="543379"/>
    <lineage>
        <taxon>Eukaryota</taxon>
        <taxon>Metazoa</taxon>
        <taxon>Ecdysozoa</taxon>
        <taxon>Arthropoda</taxon>
        <taxon>Hexapoda</taxon>
        <taxon>Insecta</taxon>
        <taxon>Pterygota</taxon>
        <taxon>Neoptera</taxon>
        <taxon>Endopterygota</taxon>
        <taxon>Hymenoptera</taxon>
        <taxon>Apocrita</taxon>
        <taxon>Proctotrupomorpha</taxon>
        <taxon>Chalcidoidea</taxon>
        <taxon>Pteromalidae</taxon>
        <taxon>Pteromalinae</taxon>
        <taxon>Trichomalopsis</taxon>
    </lineage>
</organism>
<protein>
    <recommendedName>
        <fullName evidence="3">Ig-like domain-containing protein</fullName>
    </recommendedName>
</protein>
<evidence type="ECO:0000313" key="4">
    <source>
        <dbReference type="EMBL" id="OXU19455.1"/>
    </source>
</evidence>
<dbReference type="InterPro" id="IPR036179">
    <property type="entry name" value="Ig-like_dom_sf"/>
</dbReference>
<dbReference type="Gene3D" id="2.60.40.10">
    <property type="entry name" value="Immunoglobulins"/>
    <property type="match status" value="1"/>
</dbReference>
<dbReference type="AlphaFoldDB" id="A0A232EM67"/>
<accession>A0A232EM67</accession>
<evidence type="ECO:0000256" key="2">
    <source>
        <dbReference type="SAM" id="SignalP"/>
    </source>
</evidence>
<keyword evidence="5" id="KW-1185">Reference proteome</keyword>
<feature type="signal peptide" evidence="2">
    <location>
        <begin position="1"/>
        <end position="19"/>
    </location>
</feature>
<proteinExistence type="predicted"/>
<evidence type="ECO:0000313" key="5">
    <source>
        <dbReference type="Proteomes" id="UP000215335"/>
    </source>
</evidence>
<dbReference type="SUPFAM" id="SSF48726">
    <property type="entry name" value="Immunoglobulin"/>
    <property type="match status" value="1"/>
</dbReference>
<feature type="chain" id="PRO_5012579193" description="Ig-like domain-containing protein" evidence="2">
    <location>
        <begin position="20"/>
        <end position="389"/>
    </location>
</feature>
<evidence type="ECO:0000259" key="3">
    <source>
        <dbReference type="PROSITE" id="PS50835"/>
    </source>
</evidence>
<dbReference type="OrthoDB" id="6159398at2759"/>
<dbReference type="InterPro" id="IPR007110">
    <property type="entry name" value="Ig-like_dom"/>
</dbReference>
<evidence type="ECO:0000256" key="1">
    <source>
        <dbReference type="SAM" id="Phobius"/>
    </source>
</evidence>
<feature type="transmembrane region" description="Helical" evidence="1">
    <location>
        <begin position="365"/>
        <end position="385"/>
    </location>
</feature>
<comment type="caution">
    <text evidence="4">The sequence shown here is derived from an EMBL/GenBank/DDBJ whole genome shotgun (WGS) entry which is preliminary data.</text>
</comment>
<dbReference type="InterPro" id="IPR003599">
    <property type="entry name" value="Ig_sub"/>
</dbReference>
<dbReference type="Proteomes" id="UP000215335">
    <property type="component" value="Unassembled WGS sequence"/>
</dbReference>